<dbReference type="GO" id="GO:0047714">
    <property type="term" value="F:galactolipase activity"/>
    <property type="evidence" value="ECO:0007669"/>
    <property type="project" value="UniProtKB-ARBA"/>
</dbReference>
<keyword evidence="3" id="KW-0150">Chloroplast</keyword>
<evidence type="ECO:0000256" key="3">
    <source>
        <dbReference type="ARBA" id="ARBA00022528"/>
    </source>
</evidence>
<evidence type="ECO:0000256" key="4">
    <source>
        <dbReference type="ARBA" id="ARBA00022640"/>
    </source>
</evidence>
<keyword evidence="11" id="KW-1185">Reference proteome</keyword>
<dbReference type="Proteomes" id="UP000075243">
    <property type="component" value="Unassembled WGS sequence"/>
</dbReference>
<proteinExistence type="inferred from homology"/>
<evidence type="ECO:0000313" key="10">
    <source>
        <dbReference type="EMBL" id="KYP39296.1"/>
    </source>
</evidence>
<name>A0A151R9W8_CAJCA</name>
<dbReference type="OMA" id="NITQHIH"/>
<dbReference type="PANTHER" id="PTHR31403">
    <property type="entry name" value="PHOSPHOLIPASE A1-IBETA2, CHLOROPLASTIC"/>
    <property type="match status" value="1"/>
</dbReference>
<dbReference type="EMBL" id="KQ483920">
    <property type="protein sequence ID" value="KYP39296.1"/>
    <property type="molecule type" value="Genomic_DNA"/>
</dbReference>
<dbReference type="GO" id="GO:0009507">
    <property type="term" value="C:chloroplast"/>
    <property type="evidence" value="ECO:0007669"/>
    <property type="project" value="UniProtKB-SubCell"/>
</dbReference>
<gene>
    <name evidence="10" type="ORF">KK1_039405</name>
</gene>
<dbReference type="Gene3D" id="3.40.50.1820">
    <property type="entry name" value="alpha/beta hydrolase"/>
    <property type="match status" value="2"/>
</dbReference>
<dbReference type="GO" id="GO:0008970">
    <property type="term" value="F:phospholipase A1 activity"/>
    <property type="evidence" value="ECO:0007669"/>
    <property type="project" value="UniProtKB-ARBA"/>
</dbReference>
<evidence type="ECO:0000256" key="2">
    <source>
        <dbReference type="ARBA" id="ARBA00010701"/>
    </source>
</evidence>
<keyword evidence="8" id="KW-0443">Lipid metabolism</keyword>
<accession>A0A151R9W8</accession>
<dbReference type="PANTHER" id="PTHR31403:SF54">
    <property type="entry name" value="PHOSPHOLIPASE A(1) DAD1, CHLOROPLASTIC"/>
    <property type="match status" value="1"/>
</dbReference>
<dbReference type="InterPro" id="IPR002921">
    <property type="entry name" value="Fungal_lipase-type"/>
</dbReference>
<dbReference type="Pfam" id="PF01764">
    <property type="entry name" value="Lipase_3"/>
    <property type="match status" value="2"/>
</dbReference>
<dbReference type="CDD" id="cd00519">
    <property type="entry name" value="Lipase_3"/>
    <property type="match status" value="2"/>
</dbReference>
<evidence type="ECO:0000256" key="5">
    <source>
        <dbReference type="ARBA" id="ARBA00022801"/>
    </source>
</evidence>
<evidence type="ECO:0000256" key="6">
    <source>
        <dbReference type="ARBA" id="ARBA00022946"/>
    </source>
</evidence>
<evidence type="ECO:0000256" key="7">
    <source>
        <dbReference type="ARBA" id="ARBA00022963"/>
    </source>
</evidence>
<evidence type="ECO:0000259" key="9">
    <source>
        <dbReference type="Pfam" id="PF01764"/>
    </source>
</evidence>
<protein>
    <submittedName>
        <fullName evidence="10">Lipase</fullName>
        <ecNumber evidence="10">3.1.1.-</ecNumber>
    </submittedName>
</protein>
<dbReference type="AlphaFoldDB" id="A0A151R9W8"/>
<sequence>MRLAIRIATQPRASSSISQLNPNFSLSQSNSRSQFNGSLFSWNQLKPHSTKCNFPKLRHKWKQYQGINHWEGLLDPLDDNLRREILRYGHFVDATYSSFDFDPSSLTYAMCVHSKNSLFNHCGLTNYGYRLTKFLHVTYGIHVPSWINKIYKWSCIRSSWIGYVAICQNKKEINRLGRRDVVIAFRGTITWLEWLENLRASLTHLPGHVVAKDGVAPMVQKGFLSLYTSKTTKHASLQEMVREEIGRVIQTYTNEPLSLTLTGHSLGVALAILSAYDITATFENAPMVTVVSFGGPRVGNESFRKQLEQSGIKILRIVNSDDVVTKVPGLVVNLDDVASNEDVHVGIWSRWLNKHVENTQLVYGDIGQELRLSSKELPYLNKGDVTNYGYRLTKYLHVTCGIHMPWWMINKIYKWSCIQSSWIGYVAICQSKKEINQLGRRDVVIAFKGTITWMEWLENLRASLTHFPGHVVAKDGVGPMVQKGFLSLYTSKTTKHASLQEMVREEIGRVIQTYTNEPLSLTLTGHSLGVALAILSAYDITATFENAPMVTVVSFGGPRVGNESFRKQLEQSGIKILRIVNSDDVVTKVPGLVVNLDDVASNEDVHVGIWSRWLNKHVENTQLVYGDIGQELRLSSKELPYLNKGDVDVS</sequence>
<dbReference type="InterPro" id="IPR029058">
    <property type="entry name" value="AB_hydrolase_fold"/>
</dbReference>
<keyword evidence="4" id="KW-0934">Plastid</keyword>
<evidence type="ECO:0000256" key="1">
    <source>
        <dbReference type="ARBA" id="ARBA00004229"/>
    </source>
</evidence>
<keyword evidence="5 10" id="KW-0378">Hydrolase</keyword>
<evidence type="ECO:0000313" key="11">
    <source>
        <dbReference type="Proteomes" id="UP000075243"/>
    </source>
</evidence>
<comment type="subcellular location">
    <subcellularLocation>
        <location evidence="1">Plastid</location>
        <location evidence="1">Chloroplast</location>
    </subcellularLocation>
</comment>
<organism evidence="10 11">
    <name type="scientific">Cajanus cajan</name>
    <name type="common">Pigeon pea</name>
    <name type="synonym">Cajanus indicus</name>
    <dbReference type="NCBI Taxonomy" id="3821"/>
    <lineage>
        <taxon>Eukaryota</taxon>
        <taxon>Viridiplantae</taxon>
        <taxon>Streptophyta</taxon>
        <taxon>Embryophyta</taxon>
        <taxon>Tracheophyta</taxon>
        <taxon>Spermatophyta</taxon>
        <taxon>Magnoliopsida</taxon>
        <taxon>eudicotyledons</taxon>
        <taxon>Gunneridae</taxon>
        <taxon>Pentapetalae</taxon>
        <taxon>rosids</taxon>
        <taxon>fabids</taxon>
        <taxon>Fabales</taxon>
        <taxon>Fabaceae</taxon>
        <taxon>Papilionoideae</taxon>
        <taxon>50 kb inversion clade</taxon>
        <taxon>NPAAA clade</taxon>
        <taxon>indigoferoid/millettioid clade</taxon>
        <taxon>Phaseoleae</taxon>
        <taxon>Cajanus</taxon>
    </lineage>
</organism>
<feature type="domain" description="Fungal lipase-type" evidence="9">
    <location>
        <begin position="182"/>
        <end position="330"/>
    </location>
</feature>
<dbReference type="Gramene" id="C.cajan_41278.t">
    <property type="protein sequence ID" value="C.cajan_41278.t"/>
    <property type="gene ID" value="C.cajan_41278"/>
</dbReference>
<keyword evidence="7" id="KW-0442">Lipid degradation</keyword>
<keyword evidence="6" id="KW-0809">Transit peptide</keyword>
<dbReference type="GO" id="GO:0016042">
    <property type="term" value="P:lipid catabolic process"/>
    <property type="evidence" value="ECO:0007669"/>
    <property type="project" value="UniProtKB-KW"/>
</dbReference>
<comment type="similarity">
    <text evidence="2">Belongs to the AB hydrolase superfamily. Lipase family.</text>
</comment>
<dbReference type="EC" id="3.1.1.-" evidence="10"/>
<evidence type="ECO:0000256" key="8">
    <source>
        <dbReference type="ARBA" id="ARBA00023098"/>
    </source>
</evidence>
<feature type="domain" description="Fungal lipase-type" evidence="9">
    <location>
        <begin position="444"/>
        <end position="592"/>
    </location>
</feature>
<reference evidence="10" key="1">
    <citation type="journal article" date="2012" name="Nat. Biotechnol.">
        <title>Draft genome sequence of pigeonpea (Cajanus cajan), an orphan legume crop of resource-poor farmers.</title>
        <authorList>
            <person name="Varshney R.K."/>
            <person name="Chen W."/>
            <person name="Li Y."/>
            <person name="Bharti A.K."/>
            <person name="Saxena R.K."/>
            <person name="Schlueter J.A."/>
            <person name="Donoghue M.T."/>
            <person name="Azam S."/>
            <person name="Fan G."/>
            <person name="Whaley A.M."/>
            <person name="Farmer A.D."/>
            <person name="Sheridan J."/>
            <person name="Iwata A."/>
            <person name="Tuteja R."/>
            <person name="Penmetsa R.V."/>
            <person name="Wu W."/>
            <person name="Upadhyaya H.D."/>
            <person name="Yang S.P."/>
            <person name="Shah T."/>
            <person name="Saxena K.B."/>
            <person name="Michael T."/>
            <person name="McCombie W.R."/>
            <person name="Yang B."/>
            <person name="Zhang G."/>
            <person name="Yang H."/>
            <person name="Wang J."/>
            <person name="Spillane C."/>
            <person name="Cook D.R."/>
            <person name="May G.D."/>
            <person name="Xu X."/>
            <person name="Jackson S.A."/>
        </authorList>
    </citation>
    <scope>NUCLEOTIDE SEQUENCE [LARGE SCALE GENOMIC DNA]</scope>
</reference>
<dbReference type="SUPFAM" id="SSF53474">
    <property type="entry name" value="alpha/beta-Hydrolases"/>
    <property type="match status" value="2"/>
</dbReference>